<reference evidence="1 2" key="1">
    <citation type="journal article" date="2020" name="Microorganisms">
        <title>Reliable Identification of Environmental Pseudomonas Isolates Using the rpoD Gene.</title>
        <authorList>
            <consortium name="The Broad Institute Genome Sequencing Platform"/>
            <person name="Girard L."/>
            <person name="Lood C."/>
            <person name="Rokni-Zadeh H."/>
            <person name="van Noort V."/>
            <person name="Lavigne R."/>
            <person name="De Mot R."/>
        </authorList>
    </citation>
    <scope>NUCLEOTIDE SEQUENCE [LARGE SCALE GENOMIC DNA]</scope>
    <source>
        <strain evidence="1 2">ZA 5.3</strain>
    </source>
</reference>
<sequence length="154" mass="16973">MRTHHNRLLAATRTNRLSGPEDIFKWRFDSSSAWIEATTASLQLIHASPGRKYWAWDAWNGSHDTGDLFLYSFTLDYVNESIIDGTFGLGDEGLTFSHCFLTSDGGFTCIKAHSASVTITLDPVSGTSTGKFKATFNVDPKTPNGEFKLTRSAS</sequence>
<keyword evidence="2" id="KW-1185">Reference proteome</keyword>
<dbReference type="EMBL" id="CP077089">
    <property type="protein sequence ID" value="QXI08093.1"/>
    <property type="molecule type" value="Genomic_DNA"/>
</dbReference>
<dbReference type="Proteomes" id="UP000646386">
    <property type="component" value="Chromosome"/>
</dbReference>
<organism evidence="1 2">
    <name type="scientific">Pseudomonas tensinigenes</name>
    <dbReference type="NCBI Taxonomy" id="2745511"/>
    <lineage>
        <taxon>Bacteria</taxon>
        <taxon>Pseudomonadati</taxon>
        <taxon>Pseudomonadota</taxon>
        <taxon>Gammaproteobacteria</taxon>
        <taxon>Pseudomonadales</taxon>
        <taxon>Pseudomonadaceae</taxon>
        <taxon>Pseudomonas</taxon>
    </lineage>
</organism>
<reference evidence="1 2" key="2">
    <citation type="journal article" date="2021" name="Microorganisms">
        <title>The Ever-Expanding Pseudomonas Genus: Description of 43 New Species and Partition of the Pseudomonas putida Group.</title>
        <authorList>
            <person name="Girard L."/>
            <person name="Lood C."/>
            <person name="Hofte M."/>
            <person name="Vandamme P."/>
            <person name="Rokni-Zadeh H."/>
            <person name="van Noort V."/>
            <person name="Lavigne R."/>
            <person name="De Mot R."/>
        </authorList>
    </citation>
    <scope>NUCLEOTIDE SEQUENCE [LARGE SCALE GENOMIC DNA]</scope>
    <source>
        <strain evidence="1 2">ZA 5.3</strain>
    </source>
</reference>
<name>A0ABX8Q362_9PSED</name>
<accession>A0ABX8Q362</accession>
<protein>
    <submittedName>
        <fullName evidence="1">Uncharacterized protein</fullName>
    </submittedName>
</protein>
<evidence type="ECO:0000313" key="1">
    <source>
        <dbReference type="EMBL" id="QXI08093.1"/>
    </source>
</evidence>
<gene>
    <name evidence="1" type="ORF">HU718_010445</name>
</gene>
<dbReference type="RefSeq" id="WP_150705765.1">
    <property type="nucleotide sequence ID" value="NZ_CP077089.1"/>
</dbReference>
<evidence type="ECO:0000313" key="2">
    <source>
        <dbReference type="Proteomes" id="UP000646386"/>
    </source>
</evidence>
<proteinExistence type="predicted"/>